<dbReference type="RefSeq" id="WP_133979915.1">
    <property type="nucleotide sequence ID" value="NZ_SOCE01000001.1"/>
</dbReference>
<evidence type="ECO:0000256" key="3">
    <source>
        <dbReference type="ARBA" id="ARBA00023125"/>
    </source>
</evidence>
<dbReference type="PANTHER" id="PTHR30204">
    <property type="entry name" value="REDOX-CYCLING DRUG-SENSING TRANSCRIPTIONAL ACTIVATOR SOXR"/>
    <property type="match status" value="1"/>
</dbReference>
<dbReference type="CDD" id="cd04780">
    <property type="entry name" value="HTH_MerR-like_sg5"/>
    <property type="match status" value="1"/>
</dbReference>
<dbReference type="GO" id="GO:0003677">
    <property type="term" value="F:DNA binding"/>
    <property type="evidence" value="ECO:0007669"/>
    <property type="project" value="UniProtKB-KW"/>
</dbReference>
<accession>A0A4R7TEU5</accession>
<dbReference type="EMBL" id="SOCE01000001">
    <property type="protein sequence ID" value="TDU89917.1"/>
    <property type="molecule type" value="Genomic_DNA"/>
</dbReference>
<dbReference type="Proteomes" id="UP000295151">
    <property type="component" value="Unassembled WGS sequence"/>
</dbReference>
<keyword evidence="7" id="KW-1185">Reference proteome</keyword>
<dbReference type="Pfam" id="PF13411">
    <property type="entry name" value="MerR_1"/>
    <property type="match status" value="1"/>
</dbReference>
<dbReference type="OrthoDB" id="5242095at2"/>
<keyword evidence="3" id="KW-0238">DNA-binding</keyword>
<keyword evidence="4" id="KW-0804">Transcription</keyword>
<name>A0A4R7TEU5_9ACTN</name>
<evidence type="ECO:0000313" key="7">
    <source>
        <dbReference type="Proteomes" id="UP000295151"/>
    </source>
</evidence>
<feature type="domain" description="HTH merR-type" evidence="5">
    <location>
        <begin position="1"/>
        <end position="70"/>
    </location>
</feature>
<evidence type="ECO:0000313" key="6">
    <source>
        <dbReference type="EMBL" id="TDU89917.1"/>
    </source>
</evidence>
<dbReference type="AlphaFoldDB" id="A0A4R7TEU5"/>
<evidence type="ECO:0000256" key="1">
    <source>
        <dbReference type="ARBA" id="ARBA00022491"/>
    </source>
</evidence>
<organism evidence="6 7">
    <name type="scientific">Kribbella voronezhensis</name>
    <dbReference type="NCBI Taxonomy" id="2512212"/>
    <lineage>
        <taxon>Bacteria</taxon>
        <taxon>Bacillati</taxon>
        <taxon>Actinomycetota</taxon>
        <taxon>Actinomycetes</taxon>
        <taxon>Propionibacteriales</taxon>
        <taxon>Kribbellaceae</taxon>
        <taxon>Kribbella</taxon>
    </lineage>
</organism>
<reference evidence="6 7" key="1">
    <citation type="submission" date="2019-03" db="EMBL/GenBank/DDBJ databases">
        <title>Genomic Encyclopedia of Type Strains, Phase III (KMG-III): the genomes of soil and plant-associated and newly described type strains.</title>
        <authorList>
            <person name="Whitman W."/>
        </authorList>
    </citation>
    <scope>NUCLEOTIDE SEQUENCE [LARGE SCALE GENOMIC DNA]</scope>
    <source>
        <strain evidence="6 7">VKM Ac-2575</strain>
    </source>
</reference>
<dbReference type="PROSITE" id="PS50937">
    <property type="entry name" value="HTH_MERR_2"/>
    <property type="match status" value="1"/>
</dbReference>
<dbReference type="InterPro" id="IPR047057">
    <property type="entry name" value="MerR_fam"/>
</dbReference>
<dbReference type="PANTHER" id="PTHR30204:SF69">
    <property type="entry name" value="MERR-FAMILY TRANSCRIPTIONAL REGULATOR"/>
    <property type="match status" value="1"/>
</dbReference>
<dbReference type="PRINTS" id="PR00040">
    <property type="entry name" value="HTHMERR"/>
</dbReference>
<keyword evidence="2" id="KW-0805">Transcription regulation</keyword>
<evidence type="ECO:0000259" key="5">
    <source>
        <dbReference type="PROSITE" id="PS50937"/>
    </source>
</evidence>
<evidence type="ECO:0000256" key="2">
    <source>
        <dbReference type="ARBA" id="ARBA00023015"/>
    </source>
</evidence>
<dbReference type="Gene3D" id="1.10.1660.10">
    <property type="match status" value="1"/>
</dbReference>
<dbReference type="SMART" id="SM00422">
    <property type="entry name" value="HTH_MERR"/>
    <property type="match status" value="1"/>
</dbReference>
<gene>
    <name evidence="6" type="ORF">EV138_3497</name>
</gene>
<keyword evidence="1" id="KW-0678">Repressor</keyword>
<dbReference type="GO" id="GO:0003700">
    <property type="term" value="F:DNA-binding transcription factor activity"/>
    <property type="evidence" value="ECO:0007669"/>
    <property type="project" value="InterPro"/>
</dbReference>
<protein>
    <submittedName>
        <fullName evidence="6">MerR-like DNA binding protein</fullName>
    </submittedName>
</protein>
<proteinExistence type="predicted"/>
<dbReference type="InterPro" id="IPR000551">
    <property type="entry name" value="MerR-type_HTH_dom"/>
</dbReference>
<sequence>MWIAELSRQTEVPVATIKYYLREGLLPAGESVGATRARYDESHVRRLRLIRALVESGGLSLARVRGVLAAVDEESQQMHAVLGAAHGALLPESIEASPESLERVGELLDDHGWLVDDQSPDRALLANALDALDRVGHPLDSTLLDSYLMAAEQVGDADVAHLPAGDRAETVEATVVITALGGPVLLALRRLAQQNASARRYGAVPTHPCP</sequence>
<dbReference type="InterPro" id="IPR009061">
    <property type="entry name" value="DNA-bd_dom_put_sf"/>
</dbReference>
<comment type="caution">
    <text evidence="6">The sequence shown here is derived from an EMBL/GenBank/DDBJ whole genome shotgun (WGS) entry which is preliminary data.</text>
</comment>
<evidence type="ECO:0000256" key="4">
    <source>
        <dbReference type="ARBA" id="ARBA00023163"/>
    </source>
</evidence>
<dbReference type="SUPFAM" id="SSF46955">
    <property type="entry name" value="Putative DNA-binding domain"/>
    <property type="match status" value="1"/>
</dbReference>